<dbReference type="EMBL" id="KX759156">
    <property type="protein sequence ID" value="APG41583.1"/>
    <property type="molecule type" value="Genomic_DNA"/>
</dbReference>
<dbReference type="CDD" id="cd00096">
    <property type="entry name" value="Ig"/>
    <property type="match status" value="1"/>
</dbReference>
<gene>
    <name evidence="1" type="primary">E52.5</name>
</gene>
<dbReference type="SUPFAM" id="SSF48726">
    <property type="entry name" value="Immunoglobulin"/>
    <property type="match status" value="1"/>
</dbReference>
<reference evidence="1" key="2">
    <citation type="submission" date="2016-08" db="EMBL/GenBank/DDBJ databases">
        <title>Extraordinary levels of hypervariability and flexibility within a 10-kb multigene immunoglobulin and G-protein coupled receptor family-encoding segment of the genomes from 35 strains of elephant endotheliotropic herpesvirus 1 (EEHV1).</title>
        <authorList>
            <person name="Zong J.-C."/>
            <person name="Long S.Y."/>
            <person name="Heaggans S.Y."/>
            <person name="Latimer E.M."/>
            <person name="Zachariah A."/>
            <person name="Hayward G.S."/>
        </authorList>
    </citation>
    <scope>NUCLEOTIDE SEQUENCE</scope>
    <source>
        <strain evidence="1">Malee/NAP73</strain>
    </source>
</reference>
<sequence>MMVISRGGLYCIVLYIHILECTDIIQKANIHDNTTMILYQSGSYSAFSWLYNNQTIANGNVSDHRSCNSAKYIVKQLPHNQCCDLTITDLQQSDFGNYMLRVSFAHGGSTEENVVLVLNSSSTVSEIVTKGTIPITLQKRQKDEELRNFACKCNLYFAEMTLYTFVYLLIFME</sequence>
<dbReference type="InterPro" id="IPR036179">
    <property type="entry name" value="Ig-like_dom_sf"/>
</dbReference>
<dbReference type="InterPro" id="IPR013783">
    <property type="entry name" value="Ig-like_fold"/>
</dbReference>
<dbReference type="Gene3D" id="2.60.40.10">
    <property type="entry name" value="Immunoglobulins"/>
    <property type="match status" value="1"/>
</dbReference>
<name>A0A1L3HP19_ELHV1</name>
<reference evidence="1" key="1">
    <citation type="journal article" date="2014" name="J. Virol.">
        <title>Elephant endotheliotropic herpesviruses EEHV1A, EEHV1B, and EEHV2 from cases of hemorrhagic disease are highly diverged from other mammalian herpesviruses and may form a new subfamily.</title>
        <authorList>
            <person name="Richman LK"/>
            <person name="Zong JC"/>
            <person name="Latimer EM"/>
            <person name="Lock J"/>
            <person name="Fleischer RC"/>
            <person name="Heaggans SY"/>
            <person name="Hayward GS."/>
        </authorList>
    </citation>
    <scope>NUCLEOTIDE SEQUENCE</scope>
    <source>
        <strain evidence="1">Malee/NAP73</strain>
    </source>
</reference>
<protein>
    <submittedName>
        <fullName evidence="1">Glycoprotein vIgFam2.3</fullName>
    </submittedName>
</protein>
<proteinExistence type="predicted"/>
<evidence type="ECO:0000313" key="1">
    <source>
        <dbReference type="EMBL" id="APG41583.1"/>
    </source>
</evidence>
<accession>A0A1L3HP19</accession>
<organism evidence="1">
    <name type="scientific">Elephant endotheliotropic herpesvirus 1A</name>
    <dbReference type="NCBI Taxonomy" id="759753"/>
    <lineage>
        <taxon>Viruses</taxon>
        <taxon>Duplodnaviria</taxon>
        <taxon>Heunggongvirae</taxon>
        <taxon>Peploviricota</taxon>
        <taxon>Herviviricetes</taxon>
        <taxon>Herpesvirales</taxon>
        <taxon>Orthoherpesviridae</taxon>
        <taxon>Betaherpesvirinae</taxon>
        <taxon>Proboscivirus</taxon>
        <taxon>Proboscivirus elephantidbeta1</taxon>
        <taxon>Elephantid herpesvirus 1</taxon>
    </lineage>
</organism>